<feature type="region of interest" description="Disordered" evidence="10">
    <location>
        <begin position="286"/>
        <end position="326"/>
    </location>
</feature>
<feature type="transmembrane region" description="Helical" evidence="11">
    <location>
        <begin position="433"/>
        <end position="455"/>
    </location>
</feature>
<keyword evidence="14" id="KW-0282">Flagellum</keyword>
<keyword evidence="6 11" id="KW-1133">Transmembrane helix</keyword>
<dbReference type="Gene3D" id="3.30.300.30">
    <property type="match status" value="1"/>
</dbReference>
<dbReference type="PANTHER" id="PTHR30046:SF0">
    <property type="entry name" value="FLAGELLAR M-RING PROTEIN"/>
    <property type="match status" value="1"/>
</dbReference>
<evidence type="ECO:0000259" key="13">
    <source>
        <dbReference type="Pfam" id="PF08345"/>
    </source>
</evidence>
<comment type="subcellular location">
    <subcellularLocation>
        <location evidence="1 9">Bacterial flagellum basal body</location>
    </subcellularLocation>
    <subcellularLocation>
        <location evidence="2">Cell membrane</location>
        <topology evidence="2">Multi-pass membrane protein</topology>
    </subcellularLocation>
</comment>
<evidence type="ECO:0000256" key="10">
    <source>
        <dbReference type="SAM" id="MobiDB-lite"/>
    </source>
</evidence>
<dbReference type="EMBL" id="CM001022">
    <property type="protein sequence ID" value="EFQ23272.1"/>
    <property type="molecule type" value="Genomic_DNA"/>
</dbReference>
<dbReference type="GO" id="GO:0005886">
    <property type="term" value="C:plasma membrane"/>
    <property type="evidence" value="ECO:0007669"/>
    <property type="project" value="UniProtKB-SubCell"/>
</dbReference>
<sequence>MDKIRQFGEWLKAFWGSLQRWQKLSLVGASALVLCSLVLLVVWAGRPAYEPLFSGLEVEDQASIVAYLKEQKIPFRNDPAANAILLPREKVYETRLALAQQGLPKGGVVGFELFDQPKMGMSDFQQKVAYSRALEGELARTIGQIEAVKFARVNIVIPEQRLFLEQQQPSTASVLVRLKEGQEIGQEQVKGIVHLVARSVEGLNPEDVTVVDTAGKVLSDLIQDDSLIYMSGSDGRAVSSVQRELERQQEQELERKVRLMLEKVFGPGKAVVRVRVDLDFDKKSTSRKEFIPGPNGKGVVRSQQNTEESYVGPGMPPGGAPGTTTNIPGYVVNTGTGGNVEYNRTDTVTNFDITTQESQQVATPGAIRRLSASVLVDGTLNAQQTQSLKDSVAAAIGFNQLRGDQLVIQGMKFDTTLADQLLAQMEAEQRQKVILALVGAALLLLIMGAGIFLWIRRRRLAALRRLMPKEEGDQVPSLKDLLEHPELMTSQGELAILEEQLRVYATNNPEEVANLIKNWLAEDL</sequence>
<dbReference type="PRINTS" id="PR01009">
    <property type="entry name" value="FLGMRINGFLIF"/>
</dbReference>
<dbReference type="AlphaFoldDB" id="E3CVS1"/>
<dbReference type="Pfam" id="PF01514">
    <property type="entry name" value="YscJ_FliF"/>
    <property type="match status" value="1"/>
</dbReference>
<keyword evidence="14" id="KW-0969">Cilium</keyword>
<evidence type="ECO:0000313" key="15">
    <source>
        <dbReference type="Proteomes" id="UP000005096"/>
    </source>
</evidence>
<dbReference type="eggNOG" id="COG1766">
    <property type="taxonomic scope" value="Bacteria"/>
</dbReference>
<evidence type="ECO:0000313" key="14">
    <source>
        <dbReference type="EMBL" id="EFQ23272.1"/>
    </source>
</evidence>
<evidence type="ECO:0000256" key="9">
    <source>
        <dbReference type="PIRNR" id="PIRNR004862"/>
    </source>
</evidence>
<dbReference type="GO" id="GO:0009431">
    <property type="term" value="C:bacterial-type flagellum basal body, MS ring"/>
    <property type="evidence" value="ECO:0007669"/>
    <property type="project" value="InterPro"/>
</dbReference>
<dbReference type="PANTHER" id="PTHR30046">
    <property type="entry name" value="FLAGELLAR M-RING PROTEIN"/>
    <property type="match status" value="1"/>
</dbReference>
<dbReference type="RefSeq" id="WP_006300440.1">
    <property type="nucleotide sequence ID" value="NZ_CM001022.1"/>
</dbReference>
<evidence type="ECO:0000256" key="5">
    <source>
        <dbReference type="ARBA" id="ARBA00022692"/>
    </source>
</evidence>
<keyword evidence="15" id="KW-1185">Reference proteome</keyword>
<dbReference type="InterPro" id="IPR043427">
    <property type="entry name" value="YscJ/FliF"/>
</dbReference>
<dbReference type="InterPro" id="IPR045851">
    <property type="entry name" value="AMP-bd_C_sf"/>
</dbReference>
<gene>
    <name evidence="14" type="ORF">Apau_0844</name>
</gene>
<dbReference type="HOGENOM" id="CLU_028108_2_0_0"/>
<dbReference type="InterPro" id="IPR013556">
    <property type="entry name" value="Flag_M-ring_C"/>
</dbReference>
<dbReference type="OrthoDB" id="9807026at2"/>
<proteinExistence type="inferred from homology"/>
<organism evidence="14 15">
    <name type="scientific">Aminomonas paucivorans DSM 12260</name>
    <dbReference type="NCBI Taxonomy" id="584708"/>
    <lineage>
        <taxon>Bacteria</taxon>
        <taxon>Thermotogati</taxon>
        <taxon>Synergistota</taxon>
        <taxon>Synergistia</taxon>
        <taxon>Synergistales</taxon>
        <taxon>Synergistaceae</taxon>
        <taxon>Aminomonas</taxon>
    </lineage>
</organism>
<dbReference type="GO" id="GO:0071973">
    <property type="term" value="P:bacterial-type flagellum-dependent cell motility"/>
    <property type="evidence" value="ECO:0007669"/>
    <property type="project" value="InterPro"/>
</dbReference>
<keyword evidence="14" id="KW-0966">Cell projection</keyword>
<keyword evidence="5 11" id="KW-0812">Transmembrane</keyword>
<feature type="domain" description="Flagellar M-ring N-terminal" evidence="12">
    <location>
        <begin position="45"/>
        <end position="219"/>
    </location>
</feature>
<evidence type="ECO:0000256" key="7">
    <source>
        <dbReference type="ARBA" id="ARBA00023136"/>
    </source>
</evidence>
<accession>E3CVS1</accession>
<reference evidence="14 15" key="1">
    <citation type="journal article" date="2010" name="Stand. Genomic Sci.">
        <title>Non-contiguous finished genome sequence of Aminomonas paucivorans type strain (GLU-3).</title>
        <authorList>
            <person name="Pitluck S."/>
            <person name="Yasawong M."/>
            <person name="Held B."/>
            <person name="Lapidus A."/>
            <person name="Nolan M."/>
            <person name="Copeland A."/>
            <person name="Lucas S."/>
            <person name="Del Rio T.G."/>
            <person name="Tice H."/>
            <person name="Cheng J.F."/>
            <person name="Chertkov O."/>
            <person name="Goodwin L."/>
            <person name="Tapia R."/>
            <person name="Han C."/>
            <person name="Liolios K."/>
            <person name="Ivanova N."/>
            <person name="Mavromatis K."/>
            <person name="Ovchinnikova G."/>
            <person name="Pati A."/>
            <person name="Chen A."/>
            <person name="Palaniappan K."/>
            <person name="Land M."/>
            <person name="Hauser L."/>
            <person name="Chang Y.J."/>
            <person name="Jeffries C.D."/>
            <person name="Pukall R."/>
            <person name="Spring S."/>
            <person name="Rohde M."/>
            <person name="Sikorski J."/>
            <person name="Goker M."/>
            <person name="Woyke T."/>
            <person name="Bristow J."/>
            <person name="Eisen J.A."/>
            <person name="Markowitz V."/>
            <person name="Hugenholtz P."/>
            <person name="Kyrpides N.C."/>
            <person name="Klenk H.P."/>
        </authorList>
    </citation>
    <scope>NUCLEOTIDE SEQUENCE [LARGE SCALE GENOMIC DNA]</scope>
    <source>
        <strain evidence="14 15">DSM 12260</strain>
    </source>
</reference>
<dbReference type="Proteomes" id="UP000005096">
    <property type="component" value="Chromosome"/>
</dbReference>
<dbReference type="InterPro" id="IPR006182">
    <property type="entry name" value="FliF_N_dom"/>
</dbReference>
<keyword evidence="7 11" id="KW-0472">Membrane</keyword>
<dbReference type="NCBIfam" id="TIGR00206">
    <property type="entry name" value="fliF"/>
    <property type="match status" value="1"/>
</dbReference>
<dbReference type="PaxDb" id="584708-Apau_0844"/>
<protein>
    <recommendedName>
        <fullName evidence="9">Flagellar M-ring protein</fullName>
    </recommendedName>
</protein>
<dbReference type="STRING" id="584708.Apau_0844"/>
<keyword evidence="8 9" id="KW-0975">Bacterial flagellum</keyword>
<comment type="similarity">
    <text evidence="3 9">Belongs to the FliF family.</text>
</comment>
<feature type="domain" description="Flagellar M-ring C-terminal" evidence="13">
    <location>
        <begin position="261"/>
        <end position="413"/>
    </location>
</feature>
<dbReference type="InterPro" id="IPR000067">
    <property type="entry name" value="FlgMring_FliF"/>
</dbReference>
<evidence type="ECO:0000256" key="1">
    <source>
        <dbReference type="ARBA" id="ARBA00004117"/>
    </source>
</evidence>
<name>E3CVS1_9BACT</name>
<evidence type="ECO:0000256" key="3">
    <source>
        <dbReference type="ARBA" id="ARBA00007971"/>
    </source>
</evidence>
<evidence type="ECO:0000259" key="12">
    <source>
        <dbReference type="Pfam" id="PF01514"/>
    </source>
</evidence>
<feature type="transmembrane region" description="Helical" evidence="11">
    <location>
        <begin position="21"/>
        <end position="44"/>
    </location>
</feature>
<evidence type="ECO:0000256" key="6">
    <source>
        <dbReference type="ARBA" id="ARBA00022989"/>
    </source>
</evidence>
<evidence type="ECO:0000256" key="11">
    <source>
        <dbReference type="SAM" id="Phobius"/>
    </source>
</evidence>
<dbReference type="GO" id="GO:0003774">
    <property type="term" value="F:cytoskeletal motor activity"/>
    <property type="evidence" value="ECO:0007669"/>
    <property type="project" value="InterPro"/>
</dbReference>
<evidence type="ECO:0000256" key="2">
    <source>
        <dbReference type="ARBA" id="ARBA00004651"/>
    </source>
</evidence>
<evidence type="ECO:0000256" key="8">
    <source>
        <dbReference type="ARBA" id="ARBA00023143"/>
    </source>
</evidence>
<evidence type="ECO:0000256" key="4">
    <source>
        <dbReference type="ARBA" id="ARBA00022475"/>
    </source>
</evidence>
<keyword evidence="4" id="KW-1003">Cell membrane</keyword>
<comment type="function">
    <text evidence="9">The M ring may be actively involved in energy transduction.</text>
</comment>
<dbReference type="Pfam" id="PF08345">
    <property type="entry name" value="YscJ_FliF_C"/>
    <property type="match status" value="1"/>
</dbReference>
<dbReference type="PIRSF" id="PIRSF004862">
    <property type="entry name" value="FliF"/>
    <property type="match status" value="1"/>
</dbReference>